<dbReference type="AlphaFoldDB" id="A0A934UWE2"/>
<feature type="region of interest" description="Disordered" evidence="1">
    <location>
        <begin position="66"/>
        <end position="100"/>
    </location>
</feature>
<dbReference type="Gene3D" id="3.40.50.450">
    <property type="match status" value="1"/>
</dbReference>
<proteinExistence type="predicted"/>
<dbReference type="Proteomes" id="UP000608530">
    <property type="component" value="Unassembled WGS sequence"/>
</dbReference>
<keyword evidence="3" id="KW-1185">Reference proteome</keyword>
<dbReference type="EMBL" id="JAEHOH010000031">
    <property type="protein sequence ID" value="MBK0420441.1"/>
    <property type="molecule type" value="Genomic_DNA"/>
</dbReference>
<organism evidence="2 3">
    <name type="scientific">Leucobacter chromiisoli</name>
    <dbReference type="NCBI Taxonomy" id="2796471"/>
    <lineage>
        <taxon>Bacteria</taxon>
        <taxon>Bacillati</taxon>
        <taxon>Actinomycetota</taxon>
        <taxon>Actinomycetes</taxon>
        <taxon>Micrococcales</taxon>
        <taxon>Microbacteriaceae</taxon>
        <taxon>Leucobacter</taxon>
    </lineage>
</organism>
<comment type="caution">
    <text evidence="2">The sequence shown here is derived from an EMBL/GenBank/DDBJ whole genome shotgun (WGS) entry which is preliminary data.</text>
</comment>
<evidence type="ECO:0000256" key="1">
    <source>
        <dbReference type="SAM" id="MobiDB-lite"/>
    </source>
</evidence>
<name>A0A934UWE2_9MICO</name>
<accession>A0A934UWE2</accession>
<gene>
    <name evidence="2" type="ORF">JD276_15535</name>
</gene>
<feature type="compositionally biased region" description="Basic and acidic residues" evidence="1">
    <location>
        <begin position="66"/>
        <end position="76"/>
    </location>
</feature>
<protein>
    <recommendedName>
        <fullName evidence="4">TIR domain-containing protein</fullName>
    </recommendedName>
</protein>
<evidence type="ECO:0000313" key="2">
    <source>
        <dbReference type="EMBL" id="MBK0420441.1"/>
    </source>
</evidence>
<reference evidence="2" key="1">
    <citation type="submission" date="2020-12" db="EMBL/GenBank/DDBJ databases">
        <title>Leucobacter sp. CAS1, isolated from Chromium sludge.</title>
        <authorList>
            <person name="Xu Z."/>
        </authorList>
    </citation>
    <scope>NUCLEOTIDE SEQUENCE</scope>
    <source>
        <strain evidence="2">CSA1</strain>
    </source>
</reference>
<evidence type="ECO:0008006" key="4">
    <source>
        <dbReference type="Google" id="ProtNLM"/>
    </source>
</evidence>
<sequence>MRDAAKEAGAHADHAAECVETFLANAREVGVIRTIAGSEHLLPIEAVLEQLPDDSDDGIEHHHEAEAGEFAGKENADAATPFAPESPTMTKSSKGRTKGRASGALSRTCFVVSPIGSADSIERKHADLMLSSLIEPALEGLELEVVRADRISKPGLITGQVIEHIAQAALVIADLSFANPNVYYELALRHAARKPVVQIIRTGDKLPFDVGQYRTVEIDMSDIYVLVPKLDLHRQEITRQARAAMDEGGNT</sequence>
<evidence type="ECO:0000313" key="3">
    <source>
        <dbReference type="Proteomes" id="UP000608530"/>
    </source>
</evidence>
<dbReference type="RefSeq" id="WP_200116580.1">
    <property type="nucleotide sequence ID" value="NZ_JAEHOH010000031.1"/>
</dbReference>